<evidence type="ECO:0000256" key="6">
    <source>
        <dbReference type="RuleBase" id="RU004466"/>
    </source>
</evidence>
<evidence type="ECO:0000256" key="4">
    <source>
        <dbReference type="ARBA" id="ARBA00022723"/>
    </source>
</evidence>
<dbReference type="InterPro" id="IPR008949">
    <property type="entry name" value="Isoprenoid_synthase_dom_sf"/>
</dbReference>
<protein>
    <recommendedName>
        <fullName evidence="9">Polyprenyl synthetase family protein</fullName>
    </recommendedName>
</protein>
<keyword evidence="4" id="KW-0479">Metal-binding</keyword>
<dbReference type="PANTHER" id="PTHR12001">
    <property type="entry name" value="GERANYLGERANYL PYROPHOSPHATE SYNTHASE"/>
    <property type="match status" value="1"/>
</dbReference>
<dbReference type="GO" id="GO:0004659">
    <property type="term" value="F:prenyltransferase activity"/>
    <property type="evidence" value="ECO:0007669"/>
    <property type="project" value="InterPro"/>
</dbReference>
<dbReference type="AlphaFoldDB" id="A0A833E9L6"/>
<evidence type="ECO:0000256" key="3">
    <source>
        <dbReference type="ARBA" id="ARBA00022679"/>
    </source>
</evidence>
<comment type="cofactor">
    <cofactor evidence="1">
        <name>Mg(2+)</name>
        <dbReference type="ChEBI" id="CHEBI:18420"/>
    </cofactor>
</comment>
<dbReference type="Proteomes" id="UP000608579">
    <property type="component" value="Unassembled WGS sequence"/>
</dbReference>
<keyword evidence="3 6" id="KW-0808">Transferase</keyword>
<comment type="similarity">
    <text evidence="2 6">Belongs to the FPP/GGPP synthase family.</text>
</comment>
<comment type="caution">
    <text evidence="7">The sequence shown here is derived from an EMBL/GenBank/DDBJ whole genome shotgun (WGS) entry which is preliminary data.</text>
</comment>
<dbReference type="Pfam" id="PF00348">
    <property type="entry name" value="polyprenyl_synt"/>
    <property type="match status" value="1"/>
</dbReference>
<dbReference type="PANTHER" id="PTHR12001:SF85">
    <property type="entry name" value="SHORT CHAIN ISOPRENYL DIPHOSPHATE SYNTHASE"/>
    <property type="match status" value="1"/>
</dbReference>
<proteinExistence type="inferred from homology"/>
<dbReference type="PROSITE" id="PS00723">
    <property type="entry name" value="POLYPRENYL_SYNTHASE_1"/>
    <property type="match status" value="1"/>
</dbReference>
<evidence type="ECO:0000256" key="1">
    <source>
        <dbReference type="ARBA" id="ARBA00001946"/>
    </source>
</evidence>
<dbReference type="GO" id="GO:0008299">
    <property type="term" value="P:isoprenoid biosynthetic process"/>
    <property type="evidence" value="ECO:0007669"/>
    <property type="project" value="InterPro"/>
</dbReference>
<gene>
    <name evidence="7" type="ORF">EYH45_03285</name>
</gene>
<evidence type="ECO:0000256" key="2">
    <source>
        <dbReference type="ARBA" id="ARBA00006706"/>
    </source>
</evidence>
<name>A0A833E9L6_CALS0</name>
<dbReference type="EMBL" id="DQVM01000064">
    <property type="protein sequence ID" value="HIQ29567.1"/>
    <property type="molecule type" value="Genomic_DNA"/>
</dbReference>
<dbReference type="SUPFAM" id="SSF48576">
    <property type="entry name" value="Terpenoid synthases"/>
    <property type="match status" value="1"/>
</dbReference>
<evidence type="ECO:0000256" key="5">
    <source>
        <dbReference type="ARBA" id="ARBA00022842"/>
    </source>
</evidence>
<keyword evidence="5" id="KW-0460">Magnesium</keyword>
<organism evidence="7 8">
    <name type="scientific">Caldiarchaeum subterraneum</name>
    <dbReference type="NCBI Taxonomy" id="311458"/>
    <lineage>
        <taxon>Archaea</taxon>
        <taxon>Nitrososphaerota</taxon>
        <taxon>Candidatus Caldarchaeales</taxon>
        <taxon>Candidatus Caldarchaeaceae</taxon>
        <taxon>Candidatus Caldarchaeum</taxon>
    </lineage>
</organism>
<dbReference type="PROSITE" id="PS00444">
    <property type="entry name" value="POLYPRENYL_SYNTHASE_2"/>
    <property type="match status" value="1"/>
</dbReference>
<dbReference type="GO" id="GO:0046872">
    <property type="term" value="F:metal ion binding"/>
    <property type="evidence" value="ECO:0007669"/>
    <property type="project" value="UniProtKB-KW"/>
</dbReference>
<sequence length="307" mass="34898">MLVEEAGLQQLLNTLREDLEQHIQRRIHGRSDRFLIQRAILGGKRLRPLLLLVTFKALNGEDYEKALDVACALELAHSASLMHDDILDLDYRRRGELSIWRHIGVGKALLQGHRIINFAFETVLEKGIELARIFVEAWDKASKGILNEVLLGRDISEELYLLIIREKTASLFEAATESAAVLAGVDEQAKYLVKQYGVEVGTAYQLADDLVDSLRNKRYGGVMFLMQDFKERFLKALIASKTGKFSTLVKAFSPKHPSEEFIIRQVAYRISKARQLASSGLIPDNPYKEALKQLPLYFITQMLREKV</sequence>
<evidence type="ECO:0008006" key="9">
    <source>
        <dbReference type="Google" id="ProtNLM"/>
    </source>
</evidence>
<dbReference type="InterPro" id="IPR000092">
    <property type="entry name" value="Polyprenyl_synt"/>
</dbReference>
<reference evidence="7" key="1">
    <citation type="journal article" date="2020" name="ISME J.">
        <title>Gammaproteobacteria mediating utilization of methyl-, sulfur- and petroleum organic compounds in deep ocean hydrothermal plumes.</title>
        <authorList>
            <person name="Zhou Z."/>
            <person name="Liu Y."/>
            <person name="Pan J."/>
            <person name="Cron B.R."/>
            <person name="Toner B.M."/>
            <person name="Anantharaman K."/>
            <person name="Breier J.A."/>
            <person name="Dick G.J."/>
            <person name="Li M."/>
        </authorList>
    </citation>
    <scope>NUCLEOTIDE SEQUENCE</scope>
    <source>
        <strain evidence="7">SZUA-1515</strain>
    </source>
</reference>
<dbReference type="SFLD" id="SFLDS00005">
    <property type="entry name" value="Isoprenoid_Synthase_Type_I"/>
    <property type="match status" value="1"/>
</dbReference>
<dbReference type="InterPro" id="IPR033749">
    <property type="entry name" value="Polyprenyl_synt_CS"/>
</dbReference>
<accession>A0A833E9L6</accession>
<evidence type="ECO:0000313" key="8">
    <source>
        <dbReference type="Proteomes" id="UP000608579"/>
    </source>
</evidence>
<evidence type="ECO:0000313" key="7">
    <source>
        <dbReference type="EMBL" id="HIQ29567.1"/>
    </source>
</evidence>
<dbReference type="Gene3D" id="1.10.600.10">
    <property type="entry name" value="Farnesyl Diphosphate Synthase"/>
    <property type="match status" value="1"/>
</dbReference>